<dbReference type="Proteomes" id="UP000321570">
    <property type="component" value="Unassembled WGS sequence"/>
</dbReference>
<reference evidence="2 3" key="1">
    <citation type="submission" date="2019-07" db="EMBL/GenBank/DDBJ databases">
        <authorList>
            <person name="Jastrzebski P J."/>
            <person name="Paukszto L."/>
            <person name="Jastrzebski P J."/>
        </authorList>
    </citation>
    <scope>NUCLEOTIDE SEQUENCE [LARGE SCALE GENOMIC DNA]</scope>
    <source>
        <strain evidence="2 3">WMS-il1</strain>
    </source>
</reference>
<feature type="transmembrane region" description="Helical" evidence="1">
    <location>
        <begin position="57"/>
        <end position="77"/>
    </location>
</feature>
<keyword evidence="1" id="KW-0472">Membrane</keyword>
<accession>A0A564YVH2</accession>
<evidence type="ECO:0000313" key="2">
    <source>
        <dbReference type="EMBL" id="VUZ51235.1"/>
    </source>
</evidence>
<name>A0A564YVH2_HYMDI</name>
<sequence length="174" mass="19478">MPNFAYNYFNSKDNEHPFYRIKMATFTGYFIGAFNAGIVYLPALLSGRSVYANGIKAIRILSLGLGAGALHATASYFTAKALNKEHSTVAHAVGGAAAGYLVRYKAPLASRMHMVLLFAISSFLIKQIELIRPEFADKDIGHCRGPVPNAFISLNHRYMNRRWRQEEEDLEKFV</sequence>
<feature type="transmembrane region" description="Helical" evidence="1">
    <location>
        <begin position="26"/>
        <end position="45"/>
    </location>
</feature>
<evidence type="ECO:0000256" key="1">
    <source>
        <dbReference type="SAM" id="Phobius"/>
    </source>
</evidence>
<dbReference type="EMBL" id="CABIJS010000432">
    <property type="protein sequence ID" value="VUZ51235.1"/>
    <property type="molecule type" value="Genomic_DNA"/>
</dbReference>
<protein>
    <submittedName>
        <fullName evidence="2">Uncharacterized protein</fullName>
    </submittedName>
</protein>
<keyword evidence="3" id="KW-1185">Reference proteome</keyword>
<keyword evidence="1" id="KW-0812">Transmembrane</keyword>
<dbReference type="AlphaFoldDB" id="A0A564YVH2"/>
<evidence type="ECO:0000313" key="3">
    <source>
        <dbReference type="Proteomes" id="UP000321570"/>
    </source>
</evidence>
<keyword evidence="1" id="KW-1133">Transmembrane helix</keyword>
<organism evidence="2 3">
    <name type="scientific">Hymenolepis diminuta</name>
    <name type="common">Rat tapeworm</name>
    <dbReference type="NCBI Taxonomy" id="6216"/>
    <lineage>
        <taxon>Eukaryota</taxon>
        <taxon>Metazoa</taxon>
        <taxon>Spiralia</taxon>
        <taxon>Lophotrochozoa</taxon>
        <taxon>Platyhelminthes</taxon>
        <taxon>Cestoda</taxon>
        <taxon>Eucestoda</taxon>
        <taxon>Cyclophyllidea</taxon>
        <taxon>Hymenolepididae</taxon>
        <taxon>Hymenolepis</taxon>
    </lineage>
</organism>
<proteinExistence type="predicted"/>
<gene>
    <name evidence="2" type="ORF">WMSIL1_LOCUS9926</name>
</gene>